<dbReference type="KEGG" id="tun:J9260_10630"/>
<dbReference type="AlphaFoldDB" id="A0A975F6D0"/>
<feature type="transmembrane region" description="Helical" evidence="1">
    <location>
        <begin position="314"/>
        <end position="335"/>
    </location>
</feature>
<dbReference type="EMBL" id="CP072793">
    <property type="protein sequence ID" value="QTR52196.1"/>
    <property type="molecule type" value="Genomic_DNA"/>
</dbReference>
<keyword evidence="1" id="KW-0812">Transmembrane</keyword>
<organism evidence="2 3">
    <name type="scientific">Thiothrix unzii</name>
    <dbReference type="NCBI Taxonomy" id="111769"/>
    <lineage>
        <taxon>Bacteria</taxon>
        <taxon>Pseudomonadati</taxon>
        <taxon>Pseudomonadota</taxon>
        <taxon>Gammaproteobacteria</taxon>
        <taxon>Thiotrichales</taxon>
        <taxon>Thiotrichaceae</taxon>
        <taxon>Thiothrix</taxon>
    </lineage>
</organism>
<keyword evidence="1" id="KW-1133">Transmembrane helix</keyword>
<evidence type="ECO:0000256" key="1">
    <source>
        <dbReference type="SAM" id="Phobius"/>
    </source>
</evidence>
<protein>
    <submittedName>
        <fullName evidence="2">Uncharacterized protein</fullName>
    </submittedName>
</protein>
<proteinExistence type="predicted"/>
<name>A0A975F6D0_9GAMM</name>
<gene>
    <name evidence="2" type="ORF">J9260_10630</name>
</gene>
<accession>A0A975F6D0</accession>
<reference evidence="2" key="1">
    <citation type="submission" date="2021-04" db="EMBL/GenBank/DDBJ databases">
        <title>Genomics, taxonomy and metabolism of representatives of sulfur bacteria of the genus Thiothrix: Thiothrix fructosivorans QT, Thiothrix unzii A1T and three new species, Thiothrix subterranea sp. nov., Thiothrix litoralis sp. nov. and 'Candidatus Thiothrix anitrata' sp. nov.</title>
        <authorList>
            <person name="Ravin N.V."/>
            <person name="Smolyakov D."/>
            <person name="Rudenko T.S."/>
            <person name="Mardanov A.V."/>
            <person name="Beletsky A.V."/>
            <person name="Markov N.D."/>
            <person name="Fomenkov A.I."/>
            <person name="Roberts R.J."/>
            <person name="Karnachuk O.V."/>
            <person name="Novikov A."/>
            <person name="Grabovich M.Y."/>
        </authorList>
    </citation>
    <scope>NUCLEOTIDE SEQUENCE</scope>
    <source>
        <strain evidence="2">A1</strain>
    </source>
</reference>
<evidence type="ECO:0000313" key="2">
    <source>
        <dbReference type="EMBL" id="QTR52196.1"/>
    </source>
</evidence>
<dbReference type="Proteomes" id="UP000672009">
    <property type="component" value="Chromosome"/>
</dbReference>
<dbReference type="RefSeq" id="WP_210217754.1">
    <property type="nucleotide sequence ID" value="NZ_CP072793.1"/>
</dbReference>
<keyword evidence="1" id="KW-0472">Membrane</keyword>
<keyword evidence="3" id="KW-1185">Reference proteome</keyword>
<sequence>MNYWRFPLLLASLLLLAGGIKSLLDYWQYDELAPDVAQLMLHQVTADEVRQNIREAIVADNPSDARMYLNLAQTFGYPISPVEFQADLARLESPLNTARRTVNDFTTGFVAGDAASGAGVAGAIASDFTVVGDVRDLWEQYQIHAKGGTINPLIVTLAGVGVGLTAATVASVGATTPVKGGVSTTKLAARSGRLTPNFQQLLLKQSSDVFNYKAFLLATRTERSMDGVGKAAVKAYNPQAMRALQGTAERVNNIRKASSTADALHVLKYVDNADDLVRLEKLSLKYGTETKGILKFLGKSAIGTVRVLRKSVELLVSGLLTLISFISSVLSLAGFRRPLSS</sequence>
<evidence type="ECO:0000313" key="3">
    <source>
        <dbReference type="Proteomes" id="UP000672009"/>
    </source>
</evidence>